<proteinExistence type="inferred from homology"/>
<dbReference type="InterPro" id="IPR003680">
    <property type="entry name" value="Flavodoxin_fold"/>
</dbReference>
<dbReference type="Gene3D" id="3.40.50.360">
    <property type="match status" value="1"/>
</dbReference>
<comment type="similarity">
    <text evidence="6">Belongs to the azoreductase type 1 family.</text>
</comment>
<evidence type="ECO:0000256" key="2">
    <source>
        <dbReference type="ARBA" id="ARBA00022643"/>
    </source>
</evidence>
<dbReference type="HAMAP" id="MF_01216">
    <property type="entry name" value="Azoreductase_type1"/>
    <property type="match status" value="1"/>
</dbReference>
<dbReference type="PANTHER" id="PTHR43741:SF2">
    <property type="entry name" value="FMN-DEPENDENT NADH:QUINONE OXIDOREDUCTASE"/>
    <property type="match status" value="1"/>
</dbReference>
<comment type="catalytic activity">
    <reaction evidence="6">
        <text>2 a quinone + NADH + H(+) = 2 a 1,4-benzosemiquinone + NAD(+)</text>
        <dbReference type="Rhea" id="RHEA:65952"/>
        <dbReference type="ChEBI" id="CHEBI:15378"/>
        <dbReference type="ChEBI" id="CHEBI:57540"/>
        <dbReference type="ChEBI" id="CHEBI:57945"/>
        <dbReference type="ChEBI" id="CHEBI:132124"/>
        <dbReference type="ChEBI" id="CHEBI:134225"/>
    </reaction>
</comment>
<organism evidence="8 9">
    <name type="scientific">Flavobacterium hiemivividum</name>
    <dbReference type="NCBI Taxonomy" id="2541734"/>
    <lineage>
        <taxon>Bacteria</taxon>
        <taxon>Pseudomonadati</taxon>
        <taxon>Bacteroidota</taxon>
        <taxon>Flavobacteriia</taxon>
        <taxon>Flavobacteriales</taxon>
        <taxon>Flavobacteriaceae</taxon>
        <taxon>Flavobacterium</taxon>
    </lineage>
</organism>
<dbReference type="EC" id="1.7.1.17" evidence="6"/>
<comment type="caution">
    <text evidence="8">The sequence shown here is derived from an EMBL/GenBank/DDBJ whole genome shotgun (WGS) entry which is preliminary data.</text>
</comment>
<feature type="binding site" evidence="6">
    <location>
        <begin position="94"/>
        <end position="97"/>
    </location>
    <ligand>
        <name>FMN</name>
        <dbReference type="ChEBI" id="CHEBI:58210"/>
    </ligand>
</feature>
<dbReference type="SUPFAM" id="SSF52218">
    <property type="entry name" value="Flavoproteins"/>
    <property type="match status" value="1"/>
</dbReference>
<comment type="function">
    <text evidence="6">Quinone reductase that provides resistance to thiol-specific stress caused by electrophilic quinones.</text>
</comment>
<dbReference type="Pfam" id="PF02525">
    <property type="entry name" value="Flavodoxin_2"/>
    <property type="match status" value="1"/>
</dbReference>
<keyword evidence="2 6" id="KW-0288">FMN</keyword>
<feature type="domain" description="Flavodoxin-like fold" evidence="7">
    <location>
        <begin position="1"/>
        <end position="194"/>
    </location>
</feature>
<evidence type="ECO:0000256" key="1">
    <source>
        <dbReference type="ARBA" id="ARBA00022630"/>
    </source>
</evidence>
<feature type="binding site" evidence="6">
    <location>
        <position position="9"/>
    </location>
    <ligand>
        <name>FMN</name>
        <dbReference type="ChEBI" id="CHEBI:58210"/>
    </ligand>
</feature>
<comment type="subunit">
    <text evidence="6">Homodimer.</text>
</comment>
<dbReference type="GO" id="GO:0009055">
    <property type="term" value="F:electron transfer activity"/>
    <property type="evidence" value="ECO:0007669"/>
    <property type="project" value="UniProtKB-UniRule"/>
</dbReference>
<dbReference type="PANTHER" id="PTHR43741">
    <property type="entry name" value="FMN-DEPENDENT NADH-AZOREDUCTASE 1"/>
    <property type="match status" value="1"/>
</dbReference>
<accession>A0A4R5CVI5</accession>
<evidence type="ECO:0000256" key="4">
    <source>
        <dbReference type="ARBA" id="ARBA00023027"/>
    </source>
</evidence>
<dbReference type="AlphaFoldDB" id="A0A4R5CVI5"/>
<evidence type="ECO:0000256" key="5">
    <source>
        <dbReference type="ARBA" id="ARBA00048542"/>
    </source>
</evidence>
<dbReference type="GO" id="GO:0016652">
    <property type="term" value="F:oxidoreductase activity, acting on NAD(P)H as acceptor"/>
    <property type="evidence" value="ECO:0007669"/>
    <property type="project" value="UniProtKB-UniRule"/>
</dbReference>
<keyword evidence="1 6" id="KW-0285">Flavoprotein</keyword>
<keyword evidence="4 6" id="KW-0520">NAD</keyword>
<dbReference type="GO" id="GO:0016655">
    <property type="term" value="F:oxidoreductase activity, acting on NAD(P)H, quinone or similar compound as acceptor"/>
    <property type="evidence" value="ECO:0007669"/>
    <property type="project" value="InterPro"/>
</dbReference>
<comment type="catalytic activity">
    <reaction evidence="5">
        <text>N,N-dimethyl-1,4-phenylenediamine + anthranilate + 2 NAD(+) = 2-(4-dimethylaminophenyl)diazenylbenzoate + 2 NADH + 2 H(+)</text>
        <dbReference type="Rhea" id="RHEA:55872"/>
        <dbReference type="ChEBI" id="CHEBI:15378"/>
        <dbReference type="ChEBI" id="CHEBI:15783"/>
        <dbReference type="ChEBI" id="CHEBI:16567"/>
        <dbReference type="ChEBI" id="CHEBI:57540"/>
        <dbReference type="ChEBI" id="CHEBI:57945"/>
        <dbReference type="ChEBI" id="CHEBI:71579"/>
        <dbReference type="EC" id="1.7.1.17"/>
    </reaction>
    <physiologicalReaction direction="right-to-left" evidence="5">
        <dbReference type="Rhea" id="RHEA:55874"/>
    </physiologicalReaction>
</comment>
<keyword evidence="9" id="KW-1185">Reference proteome</keyword>
<keyword evidence="3 6" id="KW-0560">Oxidoreductase</keyword>
<evidence type="ECO:0000256" key="6">
    <source>
        <dbReference type="HAMAP-Rule" id="MF_01216"/>
    </source>
</evidence>
<dbReference type="InterPro" id="IPR050104">
    <property type="entry name" value="FMN-dep_NADH:Q_OxRdtase_AzoR1"/>
</dbReference>
<evidence type="ECO:0000313" key="8">
    <source>
        <dbReference type="EMBL" id="TDE03470.1"/>
    </source>
</evidence>
<evidence type="ECO:0000256" key="3">
    <source>
        <dbReference type="ARBA" id="ARBA00023002"/>
    </source>
</evidence>
<feature type="binding site" evidence="6">
    <location>
        <begin position="15"/>
        <end position="17"/>
    </location>
    <ligand>
        <name>FMN</name>
        <dbReference type="ChEBI" id="CHEBI:58210"/>
    </ligand>
</feature>
<feature type="binding site" evidence="6">
    <location>
        <begin position="138"/>
        <end position="141"/>
    </location>
    <ligand>
        <name>FMN</name>
        <dbReference type="ChEBI" id="CHEBI:58210"/>
    </ligand>
</feature>
<dbReference type="InterPro" id="IPR029039">
    <property type="entry name" value="Flavoprotein-like_sf"/>
</dbReference>
<reference evidence="8 9" key="1">
    <citation type="submission" date="2019-03" db="EMBL/GenBank/DDBJ databases">
        <title>Flavobacterium TSA-D2 sp. nov., isolated from arctic soil.</title>
        <authorList>
            <person name="Chaudhary D.K."/>
        </authorList>
    </citation>
    <scope>NUCLEOTIDE SEQUENCE [LARGE SCALE GENOMIC DNA]</scope>
    <source>
        <strain evidence="8 9">TSA-D2</strain>
    </source>
</reference>
<dbReference type="Proteomes" id="UP000294597">
    <property type="component" value="Unassembled WGS sequence"/>
</dbReference>
<evidence type="ECO:0000259" key="7">
    <source>
        <dbReference type="Pfam" id="PF02525"/>
    </source>
</evidence>
<dbReference type="EC" id="1.6.5.-" evidence="6"/>
<comment type="function">
    <text evidence="6">Also exhibits azoreductase activity. Catalyzes the reductive cleavage of the azo bond in aromatic azo compounds to the corresponding amines.</text>
</comment>
<gene>
    <name evidence="6" type="primary">azoR</name>
    <name evidence="8" type="ORF">E0F98_10330</name>
</gene>
<dbReference type="InterPro" id="IPR023048">
    <property type="entry name" value="NADH:quinone_OxRdtase_FMN_depd"/>
</dbReference>
<dbReference type="GO" id="GO:0010181">
    <property type="term" value="F:FMN binding"/>
    <property type="evidence" value="ECO:0007669"/>
    <property type="project" value="UniProtKB-UniRule"/>
</dbReference>
<dbReference type="EMBL" id="SMFO01000007">
    <property type="protein sequence ID" value="TDE03470.1"/>
    <property type="molecule type" value="Genomic_DNA"/>
</dbReference>
<protein>
    <recommendedName>
        <fullName evidence="6">FMN dependent NADH:quinone oxidoreductase</fullName>
        <ecNumber evidence="6">1.6.5.-</ecNumber>
    </recommendedName>
    <alternativeName>
        <fullName evidence="6">Azo-dye reductase</fullName>
    </alternativeName>
    <alternativeName>
        <fullName evidence="6">FMN-dependent NADH-azo compound oxidoreductase</fullName>
    </alternativeName>
    <alternativeName>
        <fullName evidence="6">FMN-dependent NADH-azoreductase</fullName>
        <ecNumber evidence="6">1.7.1.17</ecNumber>
    </alternativeName>
</protein>
<evidence type="ECO:0000313" key="9">
    <source>
        <dbReference type="Proteomes" id="UP000294597"/>
    </source>
</evidence>
<name>A0A4R5CVI5_9FLAO</name>
<sequence length="197" mass="22317">MNILYIKTSISGENSHSLKLADFIVDKHKETHKNSTVVVKDLVKSPLPYFSEEHYKLLFSNEDKNPEALEMLKKHDQSIEELENADVVVVTVPMYNFGIPAVLKTWIDFISRAKRTFKYTENGPEGLLVNKKVYLAISSGGLYTTEEMKSLDFTESFLKTVFNFLGMTDITVLRVEGVGIPGVKENAFEKAISNFQI</sequence>
<comment type="cofactor">
    <cofactor evidence="6">
        <name>FMN</name>
        <dbReference type="ChEBI" id="CHEBI:58210"/>
    </cofactor>
    <text evidence="6">Binds 1 FMN per subunit.</text>
</comment>
<dbReference type="RefSeq" id="WP_132111139.1">
    <property type="nucleotide sequence ID" value="NZ_SMFO01000007.1"/>
</dbReference>